<dbReference type="EMBL" id="CP027860">
    <property type="protein sequence ID" value="AVP96198.1"/>
    <property type="molecule type" value="Genomic_DNA"/>
</dbReference>
<dbReference type="Proteomes" id="UP000241074">
    <property type="component" value="Chromosome"/>
</dbReference>
<proteinExistence type="predicted"/>
<evidence type="ECO:0000313" key="2">
    <source>
        <dbReference type="Proteomes" id="UP000241074"/>
    </source>
</evidence>
<dbReference type="KEGG" id="xba:C7S18_02875"/>
<evidence type="ECO:0000313" key="1">
    <source>
        <dbReference type="EMBL" id="AVP96198.1"/>
    </source>
</evidence>
<sequence length="78" mass="8425">MSVLALTQQAVCGTPHAHRACECDGRLAKARYCPVQSQSTRTQQQPGIIANISAAYSGKLINMDQTHETGKTNATQYC</sequence>
<dbReference type="AlphaFoldDB" id="A0A2P1PMZ3"/>
<accession>A0A2P1PMZ3</accession>
<reference evidence="1 2" key="2">
    <citation type="submission" date="2018-03" db="EMBL/GenBank/DDBJ databases">
        <authorList>
            <person name="Keele B.F."/>
        </authorList>
    </citation>
    <scope>NUCLEOTIDE SEQUENCE [LARGE SCALE GENOMIC DNA]</scope>
    <source>
        <strain evidence="1 2">D13</strain>
    </source>
</reference>
<gene>
    <name evidence="1" type="ORF">C7S18_02875</name>
</gene>
<name>A0A2P1PMZ3_9GAMM</name>
<keyword evidence="2" id="KW-1185">Reference proteome</keyword>
<protein>
    <submittedName>
        <fullName evidence="1">Uncharacterized protein</fullName>
    </submittedName>
</protein>
<reference evidence="1 2" key="1">
    <citation type="submission" date="2018-03" db="EMBL/GenBank/DDBJ databases">
        <title>Ahniella affigens gen. nov., sp. nov., a gammaproteobacterium isolated from sandy soil near a stream.</title>
        <authorList>
            <person name="Ko Y."/>
            <person name="Kim J.-H."/>
        </authorList>
    </citation>
    <scope>NUCLEOTIDE SEQUENCE [LARGE SCALE GENOMIC DNA]</scope>
    <source>
        <strain evidence="1 2">D13</strain>
    </source>
</reference>
<organism evidence="1 2">
    <name type="scientific">Ahniella affigens</name>
    <dbReference type="NCBI Taxonomy" id="2021234"/>
    <lineage>
        <taxon>Bacteria</taxon>
        <taxon>Pseudomonadati</taxon>
        <taxon>Pseudomonadota</taxon>
        <taxon>Gammaproteobacteria</taxon>
        <taxon>Lysobacterales</taxon>
        <taxon>Rhodanobacteraceae</taxon>
        <taxon>Ahniella</taxon>
    </lineage>
</organism>